<evidence type="ECO:0000256" key="1">
    <source>
        <dbReference type="SAM" id="SignalP"/>
    </source>
</evidence>
<dbReference type="InterPro" id="IPR006311">
    <property type="entry name" value="TAT_signal"/>
</dbReference>
<evidence type="ECO:0000259" key="3">
    <source>
        <dbReference type="Pfam" id="PF16655"/>
    </source>
</evidence>
<name>A0A367YWQ7_9ACTN</name>
<feature type="chain" id="PRO_5016803578" evidence="1">
    <location>
        <begin position="37"/>
        <end position="533"/>
    </location>
</feature>
<evidence type="ECO:0000313" key="5">
    <source>
        <dbReference type="Proteomes" id="UP000252770"/>
    </source>
</evidence>
<sequence>MNLTPTPNRRTVLTAGLVGTAAVAAPAITTPTTAFAAPTPRQDPFTLGIASGDPDATSVILWTRLALDPLADDGRGGMASGTYQLRWEVAEDERFRRVVRRGRALAKPEFGHAVHVEASGLRPDREYWYRFRLGRHLSPVGRTRTTPRAGEMPSALAMAFASCARWEDGWFTAYRHLAAERPDVVLHLGDYFYEYQAGPEGNVRGIEGPETMTLANYRQRHAQYKTDPDLQAAHAVAPWLVTWDDHELDNNWADEMPEKPEEQPGFLARREAAFRAYYENMPLRPSSAPSGIDLQLYRRVRWGRLASFHMLDTRQYRSDQACGDGFATDCAAADDPSRSITGAAQEAWLLDGFRESDARWDLLGQQVFFAVRDRDESPAEAVSMDAWDGYAASRRRITEGWLDAGVRNPVVLTGDVHTHWANELKADWDEPEGPSVGTELVTSSITSGGNGQDLEIGSYPWQEWNEHIKFQNQLRGYVSTVITPDSMDVSFRCLPYVEEQGAPAFTRARYVVEDGQHTLNLVEDNPLDTVQPR</sequence>
<dbReference type="EMBL" id="QOUI01000003">
    <property type="protein sequence ID" value="RCK70260.1"/>
    <property type="molecule type" value="Genomic_DNA"/>
</dbReference>
<feature type="domain" description="Phospholipase D N-terminal" evidence="3">
    <location>
        <begin position="47"/>
        <end position="145"/>
    </location>
</feature>
<organism evidence="4 5">
    <name type="scientific">Desertihabitans brevis</name>
    <dbReference type="NCBI Taxonomy" id="2268447"/>
    <lineage>
        <taxon>Bacteria</taxon>
        <taxon>Bacillati</taxon>
        <taxon>Actinomycetota</taxon>
        <taxon>Actinomycetes</taxon>
        <taxon>Propionibacteriales</taxon>
        <taxon>Propionibacteriaceae</taxon>
        <taxon>Desertihabitans</taxon>
    </lineage>
</organism>
<dbReference type="SUPFAM" id="SSF56300">
    <property type="entry name" value="Metallo-dependent phosphatases"/>
    <property type="match status" value="1"/>
</dbReference>
<dbReference type="PROSITE" id="PS51318">
    <property type="entry name" value="TAT"/>
    <property type="match status" value="1"/>
</dbReference>
<feature type="signal peptide" evidence="1">
    <location>
        <begin position="1"/>
        <end position="36"/>
    </location>
</feature>
<keyword evidence="1" id="KW-0732">Signal</keyword>
<dbReference type="CDD" id="cd07389">
    <property type="entry name" value="MPP_PhoD"/>
    <property type="match status" value="1"/>
</dbReference>
<dbReference type="Proteomes" id="UP000252770">
    <property type="component" value="Unassembled WGS sequence"/>
</dbReference>
<reference evidence="4 5" key="1">
    <citation type="submission" date="2018-07" db="EMBL/GenBank/DDBJ databases">
        <title>Desertimonas flava gen. nov. sp. nov.</title>
        <authorList>
            <person name="Liu S."/>
        </authorList>
    </citation>
    <scope>NUCLEOTIDE SEQUENCE [LARGE SCALE GENOMIC DNA]</scope>
    <source>
        <strain evidence="4 5">16Sb5-5</strain>
    </source>
</reference>
<feature type="domain" description="PhoD-like phosphatase metallophosphatase" evidence="2">
    <location>
        <begin position="158"/>
        <end position="491"/>
    </location>
</feature>
<dbReference type="PANTHER" id="PTHR43606">
    <property type="entry name" value="PHOSPHATASE, PUTATIVE (AFU_ORTHOLOGUE AFUA_6G08710)-RELATED"/>
    <property type="match status" value="1"/>
</dbReference>
<dbReference type="InterPro" id="IPR018946">
    <property type="entry name" value="PhoD-like_MPP"/>
</dbReference>
<gene>
    <name evidence="4" type="ORF">DT076_06245</name>
</gene>
<dbReference type="InterPro" id="IPR038607">
    <property type="entry name" value="PhoD-like_sf"/>
</dbReference>
<dbReference type="Gene3D" id="2.60.40.380">
    <property type="entry name" value="Purple acid phosphatase-like, N-terminal"/>
    <property type="match status" value="1"/>
</dbReference>
<dbReference type="InterPro" id="IPR029052">
    <property type="entry name" value="Metallo-depent_PP-like"/>
</dbReference>
<accession>A0A367YWQ7</accession>
<dbReference type="InterPro" id="IPR052900">
    <property type="entry name" value="Phospholipid_Metab_Enz"/>
</dbReference>
<evidence type="ECO:0000313" key="4">
    <source>
        <dbReference type="EMBL" id="RCK70260.1"/>
    </source>
</evidence>
<evidence type="ECO:0000259" key="2">
    <source>
        <dbReference type="Pfam" id="PF09423"/>
    </source>
</evidence>
<dbReference type="AlphaFoldDB" id="A0A367YWQ7"/>
<keyword evidence="5" id="KW-1185">Reference proteome</keyword>
<dbReference type="Pfam" id="PF16655">
    <property type="entry name" value="PhoD_N"/>
    <property type="match status" value="1"/>
</dbReference>
<dbReference type="RefSeq" id="WP_114125802.1">
    <property type="nucleotide sequence ID" value="NZ_QOUI01000003.1"/>
</dbReference>
<proteinExistence type="predicted"/>
<dbReference type="PANTHER" id="PTHR43606:SF2">
    <property type="entry name" value="ALKALINE PHOSPHATASE FAMILY PROTEIN (AFU_ORTHOLOGUE AFUA_5G03860)"/>
    <property type="match status" value="1"/>
</dbReference>
<dbReference type="Pfam" id="PF09423">
    <property type="entry name" value="PhoD"/>
    <property type="match status" value="1"/>
</dbReference>
<dbReference type="Gene3D" id="3.60.21.70">
    <property type="entry name" value="PhoD-like phosphatase"/>
    <property type="match status" value="1"/>
</dbReference>
<protein>
    <submittedName>
        <fullName evidence="4">Alkaline phosphatase</fullName>
    </submittedName>
</protein>
<comment type="caution">
    <text evidence="4">The sequence shown here is derived from an EMBL/GenBank/DDBJ whole genome shotgun (WGS) entry which is preliminary data.</text>
</comment>
<dbReference type="InterPro" id="IPR032093">
    <property type="entry name" value="PhoD_N"/>
</dbReference>